<feature type="region of interest" description="Disordered" evidence="1">
    <location>
        <begin position="194"/>
        <end position="236"/>
    </location>
</feature>
<protein>
    <submittedName>
        <fullName evidence="2">Uncharacterized protein</fullName>
    </submittedName>
</protein>
<keyword evidence="3" id="KW-1185">Reference proteome</keyword>
<dbReference type="EMBL" id="JACASE010000017">
    <property type="protein sequence ID" value="KAF6397233.1"/>
    <property type="molecule type" value="Genomic_DNA"/>
</dbReference>
<proteinExistence type="predicted"/>
<comment type="caution">
    <text evidence="2">The sequence shown here is derived from an EMBL/GenBank/DDBJ whole genome shotgun (WGS) entry which is preliminary data.</text>
</comment>
<evidence type="ECO:0000313" key="3">
    <source>
        <dbReference type="Proteomes" id="UP000593571"/>
    </source>
</evidence>
<gene>
    <name evidence="2" type="ORF">HJG63_009875</name>
</gene>
<reference evidence="2 3" key="1">
    <citation type="journal article" date="2020" name="Nature">
        <title>Six reference-quality genomes reveal evolution of bat adaptations.</title>
        <authorList>
            <person name="Jebb D."/>
            <person name="Huang Z."/>
            <person name="Pippel M."/>
            <person name="Hughes G.M."/>
            <person name="Lavrichenko K."/>
            <person name="Devanna P."/>
            <person name="Winkler S."/>
            <person name="Jermiin L.S."/>
            <person name="Skirmuntt E.C."/>
            <person name="Katzourakis A."/>
            <person name="Burkitt-Gray L."/>
            <person name="Ray D.A."/>
            <person name="Sullivan K.A.M."/>
            <person name="Roscito J.G."/>
            <person name="Kirilenko B.M."/>
            <person name="Davalos L.M."/>
            <person name="Corthals A.P."/>
            <person name="Power M.L."/>
            <person name="Jones G."/>
            <person name="Ransome R.D."/>
            <person name="Dechmann D.K.N."/>
            <person name="Locatelli A.G."/>
            <person name="Puechmaille S.J."/>
            <person name="Fedrigo O."/>
            <person name="Jarvis E.D."/>
            <person name="Hiller M."/>
            <person name="Vernes S.C."/>
            <person name="Myers E.W."/>
            <person name="Teeling E.C."/>
        </authorList>
    </citation>
    <scope>NUCLEOTIDE SEQUENCE [LARGE SCALE GENOMIC DNA]</scope>
    <source>
        <strain evidence="2">MRouAeg1</strain>
        <tissue evidence="2">Muscle</tissue>
    </source>
</reference>
<accession>A0A7J8BEI1</accession>
<sequence length="236" mass="25207">MAPTLPVPSLSMLFPLYIPGGHVLRRRRGGLPTPPVQLGNSWERVIGNSLDQGQGGAGAERITQRSLLVLLGEGGPRCRQLGCGSRGRGWGLGGEAAGRVHMGGTDRGSTAGGREGGAVPPFPFGRLLLIELIPGPRATRRASPACTRDALNCLKILLGVFPSEFSQMVPLCPDHYVSVFCFLCHLMPLRSPESTLLRKPQGRPPSESQGRAWEDLGHHAPPPRPLPRTDRLSGSV</sequence>
<name>A0A7J8BEI1_ROUAE</name>
<dbReference type="Proteomes" id="UP000593571">
    <property type="component" value="Unassembled WGS sequence"/>
</dbReference>
<organism evidence="2 3">
    <name type="scientific">Rousettus aegyptiacus</name>
    <name type="common">Egyptian fruit bat</name>
    <name type="synonym">Pteropus aegyptiacus</name>
    <dbReference type="NCBI Taxonomy" id="9407"/>
    <lineage>
        <taxon>Eukaryota</taxon>
        <taxon>Metazoa</taxon>
        <taxon>Chordata</taxon>
        <taxon>Craniata</taxon>
        <taxon>Vertebrata</taxon>
        <taxon>Euteleostomi</taxon>
        <taxon>Mammalia</taxon>
        <taxon>Eutheria</taxon>
        <taxon>Laurasiatheria</taxon>
        <taxon>Chiroptera</taxon>
        <taxon>Yinpterochiroptera</taxon>
        <taxon>Pteropodoidea</taxon>
        <taxon>Pteropodidae</taxon>
        <taxon>Rousettinae</taxon>
        <taxon>Rousettus</taxon>
    </lineage>
</organism>
<evidence type="ECO:0000256" key="1">
    <source>
        <dbReference type="SAM" id="MobiDB-lite"/>
    </source>
</evidence>
<feature type="compositionally biased region" description="Basic and acidic residues" evidence="1">
    <location>
        <begin position="227"/>
        <end position="236"/>
    </location>
</feature>
<dbReference type="AlphaFoldDB" id="A0A7J8BEI1"/>
<evidence type="ECO:0000313" key="2">
    <source>
        <dbReference type="EMBL" id="KAF6397233.1"/>
    </source>
</evidence>